<dbReference type="EMBL" id="UINC01012391">
    <property type="protein sequence ID" value="SVA54138.1"/>
    <property type="molecule type" value="Genomic_DNA"/>
</dbReference>
<evidence type="ECO:0000313" key="2">
    <source>
        <dbReference type="EMBL" id="SVA54138.1"/>
    </source>
</evidence>
<sequence>MTLAYAEDVPSSGISEPGVDGI</sequence>
<gene>
    <name evidence="2" type="ORF">METZ01_LOCUS106992</name>
</gene>
<evidence type="ECO:0000256" key="1">
    <source>
        <dbReference type="SAM" id="MobiDB-lite"/>
    </source>
</evidence>
<name>A0A381WPK9_9ZZZZ</name>
<proteinExistence type="predicted"/>
<feature type="region of interest" description="Disordered" evidence="1">
    <location>
        <begin position="1"/>
        <end position="22"/>
    </location>
</feature>
<dbReference type="AlphaFoldDB" id="A0A381WPK9"/>
<reference evidence="2" key="1">
    <citation type="submission" date="2018-05" db="EMBL/GenBank/DDBJ databases">
        <authorList>
            <person name="Lanie J.A."/>
            <person name="Ng W.-L."/>
            <person name="Kazmierczak K.M."/>
            <person name="Andrzejewski T.M."/>
            <person name="Davidsen T.M."/>
            <person name="Wayne K.J."/>
            <person name="Tettelin H."/>
            <person name="Glass J.I."/>
            <person name="Rusch D."/>
            <person name="Podicherti R."/>
            <person name="Tsui H.-C.T."/>
            <person name="Winkler M.E."/>
        </authorList>
    </citation>
    <scope>NUCLEOTIDE SEQUENCE</scope>
</reference>
<organism evidence="2">
    <name type="scientific">marine metagenome</name>
    <dbReference type="NCBI Taxonomy" id="408172"/>
    <lineage>
        <taxon>unclassified sequences</taxon>
        <taxon>metagenomes</taxon>
        <taxon>ecological metagenomes</taxon>
    </lineage>
</organism>
<protein>
    <submittedName>
        <fullName evidence="2">Uncharacterized protein</fullName>
    </submittedName>
</protein>
<accession>A0A381WPK9</accession>